<protein>
    <submittedName>
        <fullName evidence="1">Uncharacterized protein</fullName>
    </submittedName>
</protein>
<dbReference type="EMBL" id="JASBWT010000038">
    <property type="protein sequence ID" value="KAJ9092455.1"/>
    <property type="molecule type" value="Genomic_DNA"/>
</dbReference>
<comment type="caution">
    <text evidence="1">The sequence shown here is derived from an EMBL/GenBank/DDBJ whole genome shotgun (WGS) entry which is preliminary data.</text>
</comment>
<name>A0ACC2UZF3_9TREE</name>
<evidence type="ECO:0000313" key="2">
    <source>
        <dbReference type="Proteomes" id="UP001227268"/>
    </source>
</evidence>
<sequence length="291" mass="32337">MLARSSARLLRPATAAAGRLTLNTTVRFNSTAGPTDATRGPVNPFPSARPSPTESKPQQSGLIPAEKEAERVLAERKVQEEHERSGLTTSAPSVEIVAADVLNDAPREYTLMSEAKRVDGSKSRARWKVVRSEWSGVQPRRTRRTVDEEQQEEAAKGRMSEHGKVVEGDAGDDFHCSDDDEGGKELLMRRREEGWHRQRYLLPAGGISGNSFCLTESNEQITAEKCARLRTLAVVREVHVERSQDFAKTFRPPRLARVRMNAEGMASLHDSGTESRVDMLRCSRVRPVNHG</sequence>
<accession>A0ACC2UZF3</accession>
<gene>
    <name evidence="1" type="ORF">QFC21_006837</name>
</gene>
<proteinExistence type="predicted"/>
<dbReference type="Proteomes" id="UP001227268">
    <property type="component" value="Unassembled WGS sequence"/>
</dbReference>
<organism evidence="1 2">
    <name type="scientific">Naganishia friedmannii</name>
    <dbReference type="NCBI Taxonomy" id="89922"/>
    <lineage>
        <taxon>Eukaryota</taxon>
        <taxon>Fungi</taxon>
        <taxon>Dikarya</taxon>
        <taxon>Basidiomycota</taxon>
        <taxon>Agaricomycotina</taxon>
        <taxon>Tremellomycetes</taxon>
        <taxon>Filobasidiales</taxon>
        <taxon>Filobasidiaceae</taxon>
        <taxon>Naganishia</taxon>
    </lineage>
</organism>
<reference evidence="1" key="1">
    <citation type="submission" date="2023-04" db="EMBL/GenBank/DDBJ databases">
        <title>Draft Genome sequencing of Naganishia species isolated from polar environments using Oxford Nanopore Technology.</title>
        <authorList>
            <person name="Leo P."/>
            <person name="Venkateswaran K."/>
        </authorList>
    </citation>
    <scope>NUCLEOTIDE SEQUENCE</scope>
    <source>
        <strain evidence="1">MNA-CCFEE 5423</strain>
    </source>
</reference>
<keyword evidence="2" id="KW-1185">Reference proteome</keyword>
<evidence type="ECO:0000313" key="1">
    <source>
        <dbReference type="EMBL" id="KAJ9092455.1"/>
    </source>
</evidence>